<dbReference type="PANTHER" id="PTHR34315:SF2">
    <property type="entry name" value="ANCHORED DIOXYGENASE, PUTATIVE (AFU_ORTHOLOGUE AFUA_3G01800)-RELATED"/>
    <property type="match status" value="1"/>
</dbReference>
<protein>
    <recommendedName>
        <fullName evidence="3">Intradiol ring-cleavage dioxygenases domain-containing protein</fullName>
    </recommendedName>
</protein>
<dbReference type="InterPro" id="IPR015889">
    <property type="entry name" value="Intradiol_dOase_core"/>
</dbReference>
<dbReference type="OrthoDB" id="121380at2759"/>
<dbReference type="SUPFAM" id="SSF49482">
    <property type="entry name" value="Aromatic compound dioxygenase"/>
    <property type="match status" value="1"/>
</dbReference>
<name>A0A370TYB6_9HELO</name>
<feature type="region of interest" description="Disordered" evidence="1">
    <location>
        <begin position="363"/>
        <end position="385"/>
    </location>
</feature>
<feature type="compositionally biased region" description="Acidic residues" evidence="1">
    <location>
        <begin position="376"/>
        <end position="385"/>
    </location>
</feature>
<evidence type="ECO:0000313" key="4">
    <source>
        <dbReference type="EMBL" id="RDL40521.1"/>
    </source>
</evidence>
<keyword evidence="2" id="KW-0732">Signal</keyword>
<dbReference type="InterPro" id="IPR000627">
    <property type="entry name" value="Intradiol_dOase_C"/>
</dbReference>
<dbReference type="STRING" id="2656787.A0A370TYB6"/>
<gene>
    <name evidence="4" type="ORF">BP5553_00500</name>
</gene>
<keyword evidence="5" id="KW-1185">Reference proteome</keyword>
<evidence type="ECO:0000256" key="1">
    <source>
        <dbReference type="SAM" id="MobiDB-lite"/>
    </source>
</evidence>
<organism evidence="4 5">
    <name type="scientific">Venustampulla echinocandica</name>
    <dbReference type="NCBI Taxonomy" id="2656787"/>
    <lineage>
        <taxon>Eukaryota</taxon>
        <taxon>Fungi</taxon>
        <taxon>Dikarya</taxon>
        <taxon>Ascomycota</taxon>
        <taxon>Pezizomycotina</taxon>
        <taxon>Leotiomycetes</taxon>
        <taxon>Helotiales</taxon>
        <taxon>Pleuroascaceae</taxon>
        <taxon>Venustampulla</taxon>
    </lineage>
</organism>
<dbReference type="PANTHER" id="PTHR34315">
    <property type="match status" value="1"/>
</dbReference>
<feature type="signal peptide" evidence="2">
    <location>
        <begin position="1"/>
        <end position="23"/>
    </location>
</feature>
<feature type="domain" description="Intradiol ring-cleavage dioxygenases" evidence="3">
    <location>
        <begin position="142"/>
        <end position="242"/>
    </location>
</feature>
<feature type="chain" id="PRO_5016646067" description="Intradiol ring-cleavage dioxygenases domain-containing protein" evidence="2">
    <location>
        <begin position="24"/>
        <end position="385"/>
    </location>
</feature>
<accession>A0A370TYB6</accession>
<dbReference type="GO" id="GO:0016702">
    <property type="term" value="F:oxidoreductase activity, acting on single donors with incorporation of molecular oxygen, incorporation of two atoms of oxygen"/>
    <property type="evidence" value="ECO:0007669"/>
    <property type="project" value="InterPro"/>
</dbReference>
<sequence>MAPISRFTAALALAYGFCGTLTAAHPGEEQHDIKHIARQMKRTAAIADYQAAQMNACVDSEHVKALQERAIKRRAAITEQLREERGLQDTPIFDKRNLQDFKTWAQTQHNKTGSALKPGASLEALFGANPTCILAPDNANGPYFVKGEQIRSNNVDGQKGVPMHLEIQFIDVKTCKPAPEILVDIWACNATGIYSGVSAQGQGGLNSAFLRSVQKTDADGVVQFDTNFPGHYGGRATHEHIITHVGAKVEANGSYTGGTINHLSQLFFEQALINAVEKTAPYNTNRIQMTQNDADMFTGYAATKAYDPFPSYTYLGSQIEQGIFAWALLGIDLNANVEQYATNTAYVDATGGHNNPSFNMGIVATPPSTHGKREGEEEEEVLDAE</sequence>
<dbReference type="RefSeq" id="XP_031873177.1">
    <property type="nucleotide sequence ID" value="XM_032009123.1"/>
</dbReference>
<evidence type="ECO:0000259" key="3">
    <source>
        <dbReference type="Pfam" id="PF00775"/>
    </source>
</evidence>
<dbReference type="AlphaFoldDB" id="A0A370TYB6"/>
<dbReference type="GO" id="GO:0008199">
    <property type="term" value="F:ferric iron binding"/>
    <property type="evidence" value="ECO:0007669"/>
    <property type="project" value="InterPro"/>
</dbReference>
<dbReference type="Gene3D" id="2.60.130.10">
    <property type="entry name" value="Aromatic compound dioxygenase"/>
    <property type="match status" value="1"/>
</dbReference>
<dbReference type="GeneID" id="43593349"/>
<reference evidence="4 5" key="1">
    <citation type="journal article" date="2018" name="IMA Fungus">
        <title>IMA Genome-F 9: Draft genome sequence of Annulohypoxylon stygium, Aspergillus mulundensis, Berkeleyomyces basicola (syn. Thielaviopsis basicola), Ceratocystis smalleyi, two Cercospora beticola strains, Coleophoma cylindrospora, Fusarium fracticaudum, Phialophora cf. hyalina, and Morchella septimelata.</title>
        <authorList>
            <person name="Wingfield B.D."/>
            <person name="Bills G.F."/>
            <person name="Dong Y."/>
            <person name="Huang W."/>
            <person name="Nel W.J."/>
            <person name="Swalarsk-Parry B.S."/>
            <person name="Vaghefi N."/>
            <person name="Wilken P.M."/>
            <person name="An Z."/>
            <person name="de Beer Z.W."/>
            <person name="De Vos L."/>
            <person name="Chen L."/>
            <person name="Duong T.A."/>
            <person name="Gao Y."/>
            <person name="Hammerbacher A."/>
            <person name="Kikkert J.R."/>
            <person name="Li Y."/>
            <person name="Li H."/>
            <person name="Li K."/>
            <person name="Li Q."/>
            <person name="Liu X."/>
            <person name="Ma X."/>
            <person name="Naidoo K."/>
            <person name="Pethybridge S.J."/>
            <person name="Sun J."/>
            <person name="Steenkamp E.T."/>
            <person name="van der Nest M.A."/>
            <person name="van Wyk S."/>
            <person name="Wingfield M.J."/>
            <person name="Xiong C."/>
            <person name="Yue Q."/>
            <person name="Zhang X."/>
        </authorList>
    </citation>
    <scope>NUCLEOTIDE SEQUENCE [LARGE SCALE GENOMIC DNA]</scope>
    <source>
        <strain evidence="4 5">BP 5553</strain>
    </source>
</reference>
<dbReference type="CDD" id="cd03457">
    <property type="entry name" value="intradiol_dioxygenase_like"/>
    <property type="match status" value="1"/>
</dbReference>
<evidence type="ECO:0000313" key="5">
    <source>
        <dbReference type="Proteomes" id="UP000254866"/>
    </source>
</evidence>
<comment type="caution">
    <text evidence="4">The sequence shown here is derived from an EMBL/GenBank/DDBJ whole genome shotgun (WGS) entry which is preliminary data.</text>
</comment>
<dbReference type="Proteomes" id="UP000254866">
    <property type="component" value="Unassembled WGS sequence"/>
</dbReference>
<proteinExistence type="predicted"/>
<evidence type="ECO:0000256" key="2">
    <source>
        <dbReference type="SAM" id="SignalP"/>
    </source>
</evidence>
<dbReference type="EMBL" id="NPIC01000001">
    <property type="protein sequence ID" value="RDL40521.1"/>
    <property type="molecule type" value="Genomic_DNA"/>
</dbReference>
<dbReference type="Pfam" id="PF00775">
    <property type="entry name" value="Dioxygenase_C"/>
    <property type="match status" value="1"/>
</dbReference>